<dbReference type="AlphaFoldDB" id="A0A0P1A9J3"/>
<evidence type="ECO:0000313" key="1">
    <source>
        <dbReference type="EMBL" id="CEG36751.1"/>
    </source>
</evidence>
<keyword evidence="2" id="KW-1185">Reference proteome</keyword>
<name>A0A0P1A9J3_PLAHL</name>
<reference evidence="2" key="1">
    <citation type="submission" date="2014-09" db="EMBL/GenBank/DDBJ databases">
        <authorList>
            <person name="Sharma Rahul"/>
            <person name="Thines Marco"/>
        </authorList>
    </citation>
    <scope>NUCLEOTIDE SEQUENCE [LARGE SCALE GENOMIC DNA]</scope>
</reference>
<dbReference type="Proteomes" id="UP000054928">
    <property type="component" value="Unassembled WGS sequence"/>
</dbReference>
<evidence type="ECO:0000313" key="2">
    <source>
        <dbReference type="Proteomes" id="UP000054928"/>
    </source>
</evidence>
<sequence>MLSGSSKSSSRTVHLQAPGLYPAVASAPVAFVEDLMLIEHGTFSLQQGATKITIAAHLILSY</sequence>
<proteinExistence type="predicted"/>
<dbReference type="RefSeq" id="XP_024573120.1">
    <property type="nucleotide sequence ID" value="XM_024721999.1"/>
</dbReference>
<protein>
    <submittedName>
        <fullName evidence="1">Uncharacterized protein</fullName>
    </submittedName>
</protein>
<organism evidence="1 2">
    <name type="scientific">Plasmopara halstedii</name>
    <name type="common">Downy mildew of sunflower</name>
    <dbReference type="NCBI Taxonomy" id="4781"/>
    <lineage>
        <taxon>Eukaryota</taxon>
        <taxon>Sar</taxon>
        <taxon>Stramenopiles</taxon>
        <taxon>Oomycota</taxon>
        <taxon>Peronosporomycetes</taxon>
        <taxon>Peronosporales</taxon>
        <taxon>Peronosporaceae</taxon>
        <taxon>Plasmopara</taxon>
    </lineage>
</organism>
<dbReference type="EMBL" id="CCYD01000246">
    <property type="protein sequence ID" value="CEG36751.1"/>
    <property type="molecule type" value="Genomic_DNA"/>
</dbReference>
<dbReference type="GeneID" id="36399056"/>
<accession>A0A0P1A9J3</accession>